<protein>
    <submittedName>
        <fullName evidence="1">Uncharacterized protein</fullName>
    </submittedName>
</protein>
<keyword evidence="2" id="KW-1185">Reference proteome</keyword>
<organism evidence="1 2">
    <name type="scientific">Paenibacillus aquistagni</name>
    <dbReference type="NCBI Taxonomy" id="1852522"/>
    <lineage>
        <taxon>Bacteria</taxon>
        <taxon>Bacillati</taxon>
        <taxon>Bacillota</taxon>
        <taxon>Bacilli</taxon>
        <taxon>Bacillales</taxon>
        <taxon>Paenibacillaceae</taxon>
        <taxon>Paenibacillus</taxon>
    </lineage>
</organism>
<dbReference type="Proteomes" id="UP000193834">
    <property type="component" value="Unassembled WGS sequence"/>
</dbReference>
<dbReference type="EMBL" id="FXAZ01000001">
    <property type="protein sequence ID" value="SMG19987.1"/>
    <property type="molecule type" value="Genomic_DNA"/>
</dbReference>
<proteinExistence type="predicted"/>
<gene>
    <name evidence="1" type="ORF">SAMN06295960_0988</name>
</gene>
<reference evidence="1 2" key="1">
    <citation type="submission" date="2017-04" db="EMBL/GenBank/DDBJ databases">
        <authorList>
            <person name="Afonso C.L."/>
            <person name="Miller P.J."/>
            <person name="Scott M.A."/>
            <person name="Spackman E."/>
            <person name="Goraichik I."/>
            <person name="Dimitrov K.M."/>
            <person name="Suarez D.L."/>
            <person name="Swayne D.E."/>
        </authorList>
    </citation>
    <scope>NUCLEOTIDE SEQUENCE [LARGE SCALE GENOMIC DNA]</scope>
    <source>
        <strain evidence="1 2">11</strain>
    </source>
</reference>
<name>A0A1X7IYB6_9BACL</name>
<evidence type="ECO:0000313" key="2">
    <source>
        <dbReference type="Proteomes" id="UP000193834"/>
    </source>
</evidence>
<dbReference type="AlphaFoldDB" id="A0A1X7IYB6"/>
<sequence length="61" mass="7060">MKNTRLKKLSFHILDFTVMVFIFYILGRSLSSLGAAILISAVLYRLVTRPLLKMVFKVEQK</sequence>
<accession>A0A1X7IYB6</accession>
<evidence type="ECO:0000313" key="1">
    <source>
        <dbReference type="EMBL" id="SMG19987.1"/>
    </source>
</evidence>
<dbReference type="RefSeq" id="WP_085493186.1">
    <property type="nucleotide sequence ID" value="NZ_FXAZ01000001.1"/>
</dbReference>